<evidence type="ECO:0000313" key="2">
    <source>
        <dbReference type="Proteomes" id="UP000468650"/>
    </source>
</evidence>
<dbReference type="Proteomes" id="UP000468650">
    <property type="component" value="Unassembled WGS sequence"/>
</dbReference>
<accession>A0A6N6RLR1</accession>
<name>A0A6N6RLR1_9FLAO</name>
<proteinExistence type="predicted"/>
<dbReference type="EMBL" id="WBVO01000001">
    <property type="protein sequence ID" value="KAB2814508.1"/>
    <property type="molecule type" value="Genomic_DNA"/>
</dbReference>
<comment type="caution">
    <text evidence="1">The sequence shown here is derived from an EMBL/GenBank/DDBJ whole genome shotgun (WGS) entry which is preliminary data.</text>
</comment>
<dbReference type="OrthoDB" id="654178at2"/>
<keyword evidence="2" id="KW-1185">Reference proteome</keyword>
<dbReference type="AlphaFoldDB" id="A0A6N6RLR1"/>
<sequence length="216" mass="24262">MKRQLLFGAIISILGIVPLQAQEFGVYTGVQVVRGELTEYSFTPASITSINAFWDIAEAPHWRYGGEIRYASMSLTPSIDNGWLQEYRAEGNDFSVMMSMRYYYNTPANFYKRRRSFLIWSHFGVGFHAMNYQSTAYGAKGFGSSNKTQLSETRSAQAGALEFGSGMQYYFDDHWSITLVGGVQYTGNDYLDGVSGIGDGEDWPVYAMLGGSYRLF</sequence>
<evidence type="ECO:0000313" key="1">
    <source>
        <dbReference type="EMBL" id="KAB2814508.1"/>
    </source>
</evidence>
<protein>
    <recommendedName>
        <fullName evidence="3">Outer membrane protein beta-barrel domain-containing protein</fullName>
    </recommendedName>
</protein>
<gene>
    <name evidence="1" type="ORF">F8C67_01860</name>
</gene>
<organism evidence="1 2">
    <name type="scientific">Phaeocystidibacter luteus</name>
    <dbReference type="NCBI Taxonomy" id="911197"/>
    <lineage>
        <taxon>Bacteria</taxon>
        <taxon>Pseudomonadati</taxon>
        <taxon>Bacteroidota</taxon>
        <taxon>Flavobacteriia</taxon>
        <taxon>Flavobacteriales</taxon>
        <taxon>Phaeocystidibacteraceae</taxon>
        <taxon>Phaeocystidibacter</taxon>
    </lineage>
</organism>
<evidence type="ECO:0008006" key="3">
    <source>
        <dbReference type="Google" id="ProtNLM"/>
    </source>
</evidence>
<dbReference type="RefSeq" id="WP_151666087.1">
    <property type="nucleotide sequence ID" value="NZ_WBVO01000001.1"/>
</dbReference>
<reference evidence="1 2" key="1">
    <citation type="submission" date="2019-09" db="EMBL/GenBank/DDBJ databases">
        <title>Genomes of family Cryomorphaceae.</title>
        <authorList>
            <person name="Bowman J.P."/>
        </authorList>
    </citation>
    <scope>NUCLEOTIDE SEQUENCE [LARGE SCALE GENOMIC DNA]</scope>
    <source>
        <strain evidence="1 2">LMG 25704</strain>
    </source>
</reference>